<name>A0A9N8H6I4_9STRA</name>
<evidence type="ECO:0000256" key="1">
    <source>
        <dbReference type="SAM" id="SignalP"/>
    </source>
</evidence>
<keyword evidence="1" id="KW-0732">Signal</keyword>
<organism evidence="2 3">
    <name type="scientific">Seminavis robusta</name>
    <dbReference type="NCBI Taxonomy" id="568900"/>
    <lineage>
        <taxon>Eukaryota</taxon>
        <taxon>Sar</taxon>
        <taxon>Stramenopiles</taxon>
        <taxon>Ochrophyta</taxon>
        <taxon>Bacillariophyta</taxon>
        <taxon>Bacillariophyceae</taxon>
        <taxon>Bacillariophycidae</taxon>
        <taxon>Naviculales</taxon>
        <taxon>Naviculaceae</taxon>
        <taxon>Seminavis</taxon>
    </lineage>
</organism>
<proteinExistence type="predicted"/>
<evidence type="ECO:0000313" key="2">
    <source>
        <dbReference type="EMBL" id="CAB9501597.1"/>
    </source>
</evidence>
<reference evidence="2" key="1">
    <citation type="submission" date="2020-06" db="EMBL/GenBank/DDBJ databases">
        <authorList>
            <consortium name="Plant Systems Biology data submission"/>
        </authorList>
    </citation>
    <scope>NUCLEOTIDE SEQUENCE</scope>
    <source>
        <strain evidence="2">D6</strain>
    </source>
</reference>
<protein>
    <submittedName>
        <fullName evidence="2">Uncharacterized protein</fullName>
    </submittedName>
</protein>
<dbReference type="OrthoDB" id="43632at2759"/>
<accession>A0A9N8H6I4</accession>
<dbReference type="EMBL" id="CAICTM010000112">
    <property type="protein sequence ID" value="CAB9501597.1"/>
    <property type="molecule type" value="Genomic_DNA"/>
</dbReference>
<keyword evidence="3" id="KW-1185">Reference proteome</keyword>
<feature type="chain" id="PRO_5040267363" evidence="1">
    <location>
        <begin position="28"/>
        <end position="302"/>
    </location>
</feature>
<comment type="caution">
    <text evidence="2">The sequence shown here is derived from an EMBL/GenBank/DDBJ whole genome shotgun (WGS) entry which is preliminary data.</text>
</comment>
<sequence>MQILIIRRTLLWRFLLLVCLLLHSSVAFVSRPSTTCSSTTHLFVANNNSVRPSSGVTSGLIATLAEQALRRRLQGQAYVKFDVTASSSDMLLQGRVGPVSVRGRTWKSPRGLTCRAIEAKVDVCELDMSKIVAQRKLLLTQPALGESFIAMNAHDFGNFLVHPLIRPPQVQQQVDSTTTTNGESVVIQFNSDHVTIDPVAKTVCFQGDFMNETWEFTLSRTNKQAVVTTKKSTTTTNDNDNNDNAMALSQAMTNFFNHLEVELDGTFLAYKDMSITDKGASPSLMLKLGITVYKFPAPGVPF</sequence>
<gene>
    <name evidence="2" type="ORF">SEMRO_113_G055910.1</name>
</gene>
<dbReference type="Proteomes" id="UP001153069">
    <property type="component" value="Unassembled WGS sequence"/>
</dbReference>
<dbReference type="AlphaFoldDB" id="A0A9N8H6I4"/>
<feature type="signal peptide" evidence="1">
    <location>
        <begin position="1"/>
        <end position="27"/>
    </location>
</feature>
<evidence type="ECO:0000313" key="3">
    <source>
        <dbReference type="Proteomes" id="UP001153069"/>
    </source>
</evidence>